<dbReference type="AlphaFoldDB" id="A0A1J4KX75"/>
<organism evidence="2 3">
    <name type="scientific">Tritrichomonas foetus</name>
    <dbReference type="NCBI Taxonomy" id="1144522"/>
    <lineage>
        <taxon>Eukaryota</taxon>
        <taxon>Metamonada</taxon>
        <taxon>Parabasalia</taxon>
        <taxon>Tritrichomonadida</taxon>
        <taxon>Tritrichomonadidae</taxon>
        <taxon>Tritrichomonas</taxon>
    </lineage>
</organism>
<comment type="caution">
    <text evidence="2">The sequence shown here is derived from an EMBL/GenBank/DDBJ whole genome shotgun (WGS) entry which is preliminary data.</text>
</comment>
<keyword evidence="3" id="KW-1185">Reference proteome</keyword>
<name>A0A1J4KX75_9EUKA</name>
<dbReference type="Proteomes" id="UP000179807">
    <property type="component" value="Unassembled WGS sequence"/>
</dbReference>
<dbReference type="VEuPathDB" id="TrichDB:TRFO_03206"/>
<accession>A0A1J4KX75</accession>
<proteinExistence type="predicted"/>
<feature type="transmembrane region" description="Helical" evidence="1">
    <location>
        <begin position="114"/>
        <end position="138"/>
    </location>
</feature>
<gene>
    <name evidence="2" type="ORF">TRFO_03206</name>
</gene>
<protein>
    <submittedName>
        <fullName evidence="2">Uncharacterized protein</fullName>
    </submittedName>
</protein>
<sequence>MQSSSRSTVKLSTSSLFFVICSRIDSSSPLEKKDRTSIAKRESLDTNERILVSASLGKIARIDVAKSESRLIIANFSSSFPSLCSFLTLSAKSCSISSSLIMSFKVLCIWRRSLIFSFSCTFSLLISIILCSLFSFSFSKFTCRSCKSVN</sequence>
<dbReference type="GeneID" id="94825859"/>
<reference evidence="2" key="1">
    <citation type="submission" date="2016-10" db="EMBL/GenBank/DDBJ databases">
        <authorList>
            <person name="Benchimol M."/>
            <person name="Almeida L.G."/>
            <person name="Vasconcelos A.T."/>
            <person name="Perreira-Neves A."/>
            <person name="Rosa I.A."/>
            <person name="Tasca T."/>
            <person name="Bogo M.R."/>
            <person name="de Souza W."/>
        </authorList>
    </citation>
    <scope>NUCLEOTIDE SEQUENCE [LARGE SCALE GENOMIC DNA]</scope>
    <source>
        <strain evidence="2">K</strain>
    </source>
</reference>
<dbReference type="EMBL" id="MLAK01000421">
    <property type="protein sequence ID" value="OHT14157.1"/>
    <property type="molecule type" value="Genomic_DNA"/>
</dbReference>
<evidence type="ECO:0000313" key="2">
    <source>
        <dbReference type="EMBL" id="OHT14157.1"/>
    </source>
</evidence>
<keyword evidence="1" id="KW-0812">Transmembrane</keyword>
<keyword evidence="1" id="KW-0472">Membrane</keyword>
<dbReference type="RefSeq" id="XP_068367293.1">
    <property type="nucleotide sequence ID" value="XM_068491155.1"/>
</dbReference>
<evidence type="ECO:0000313" key="3">
    <source>
        <dbReference type="Proteomes" id="UP000179807"/>
    </source>
</evidence>
<keyword evidence="1" id="KW-1133">Transmembrane helix</keyword>
<evidence type="ECO:0000256" key="1">
    <source>
        <dbReference type="SAM" id="Phobius"/>
    </source>
</evidence>